<organism evidence="1 2">
    <name type="scientific">Sphingobacterium lactis</name>
    <dbReference type="NCBI Taxonomy" id="797291"/>
    <lineage>
        <taxon>Bacteria</taxon>
        <taxon>Pseudomonadati</taxon>
        <taxon>Bacteroidota</taxon>
        <taxon>Sphingobacteriia</taxon>
        <taxon>Sphingobacteriales</taxon>
        <taxon>Sphingobacteriaceae</taxon>
        <taxon>Sphingobacterium</taxon>
    </lineage>
</organism>
<dbReference type="AlphaFoldDB" id="A0A1H5YNX6"/>
<protein>
    <submittedName>
        <fullName evidence="1">Uncharacterized protein</fullName>
    </submittedName>
</protein>
<evidence type="ECO:0000313" key="2">
    <source>
        <dbReference type="Proteomes" id="UP000236731"/>
    </source>
</evidence>
<dbReference type="RefSeq" id="WP_164527214.1">
    <property type="nucleotide sequence ID" value="NZ_CP049246.1"/>
</dbReference>
<sequence>MKKKYFKPTVNVQKVYLEAGIAAGSAVVRPENGDGWIQEEWTEDDDQIRDLDW</sequence>
<evidence type="ECO:0000313" key="1">
    <source>
        <dbReference type="EMBL" id="SEG25086.1"/>
    </source>
</evidence>
<proteinExistence type="predicted"/>
<accession>A0A1H5YNX6</accession>
<dbReference type="EMBL" id="FNUT01000006">
    <property type="protein sequence ID" value="SEG25086.1"/>
    <property type="molecule type" value="Genomic_DNA"/>
</dbReference>
<dbReference type="Proteomes" id="UP000236731">
    <property type="component" value="Unassembled WGS sequence"/>
</dbReference>
<reference evidence="2" key="1">
    <citation type="submission" date="2016-10" db="EMBL/GenBank/DDBJ databases">
        <authorList>
            <person name="Varghese N."/>
            <person name="Submissions S."/>
        </authorList>
    </citation>
    <scope>NUCLEOTIDE SEQUENCE [LARGE SCALE GENOMIC DNA]</scope>
    <source>
        <strain evidence="2">DSM 22361</strain>
    </source>
</reference>
<gene>
    <name evidence="1" type="ORF">SAMN05421877_10654</name>
</gene>
<name>A0A1H5YNX6_9SPHI</name>
<keyword evidence="2" id="KW-1185">Reference proteome</keyword>